<protein>
    <submittedName>
        <fullName evidence="3">Putative PEP-CTERM system TPR-repeat lipoprotein</fullName>
    </submittedName>
</protein>
<dbReference type="AlphaFoldDB" id="A0A1Q8YHH6"/>
<dbReference type="Gene3D" id="1.25.40.10">
    <property type="entry name" value="Tetratricopeptide repeat domain"/>
    <property type="match status" value="4"/>
</dbReference>
<accession>A0A1Q8YHH6</accession>
<feature type="repeat" description="TPR" evidence="1">
    <location>
        <begin position="777"/>
        <end position="810"/>
    </location>
</feature>
<dbReference type="InterPro" id="IPR011990">
    <property type="entry name" value="TPR-like_helical_dom_sf"/>
</dbReference>
<name>A0A1Q8YHH6_9BURK</name>
<gene>
    <name evidence="3" type="primary">prsT</name>
    <name evidence="3" type="ORF">BLL52_1180</name>
</gene>
<feature type="repeat" description="TPR" evidence="1">
    <location>
        <begin position="370"/>
        <end position="403"/>
    </location>
</feature>
<dbReference type="SUPFAM" id="SSF48452">
    <property type="entry name" value="TPR-like"/>
    <property type="match status" value="4"/>
</dbReference>
<reference evidence="3 4" key="1">
    <citation type="submission" date="2017-01" db="EMBL/GenBank/DDBJ databases">
        <title>Genome sequence of Rhodoferax antarcticus ANT.BR, a psychrophilic purple nonsulfur bacterium from an Antarctic microbial mat.</title>
        <authorList>
            <person name="Baker J."/>
            <person name="Riester C."/>
            <person name="Skinner B."/>
            <person name="Newell A."/>
            <person name="Swingley W."/>
            <person name="Madigan M."/>
            <person name="Jung D."/>
            <person name="Asao M."/>
            <person name="Chen M."/>
            <person name="Loughlin P."/>
            <person name="Pan H."/>
            <person name="Lin S."/>
            <person name="Li N."/>
            <person name="Shaw J."/>
            <person name="Prado M."/>
            <person name="Sherman C."/>
            <person name="Li X."/>
            <person name="Tang J."/>
            <person name="Blankenship R."/>
            <person name="Zhao T."/>
            <person name="Touchman J."/>
            <person name="Sattley M."/>
        </authorList>
    </citation>
    <scope>NUCLEOTIDE SEQUENCE [LARGE SCALE GENOMIC DNA]</scope>
    <source>
        <strain evidence="3 4">ANT.BR</strain>
    </source>
</reference>
<evidence type="ECO:0000256" key="1">
    <source>
        <dbReference type="PROSITE-ProRule" id="PRU00339"/>
    </source>
</evidence>
<feature type="repeat" description="TPR" evidence="1">
    <location>
        <begin position="844"/>
        <end position="877"/>
    </location>
</feature>
<evidence type="ECO:0000313" key="3">
    <source>
        <dbReference type="EMBL" id="OLP07350.1"/>
    </source>
</evidence>
<dbReference type="PANTHER" id="PTHR12558">
    <property type="entry name" value="CELL DIVISION CYCLE 16,23,27"/>
    <property type="match status" value="1"/>
</dbReference>
<dbReference type="EMBL" id="MSYM01000008">
    <property type="protein sequence ID" value="OLP07350.1"/>
    <property type="molecule type" value="Genomic_DNA"/>
</dbReference>
<dbReference type="Pfam" id="PF14559">
    <property type="entry name" value="TPR_19"/>
    <property type="match status" value="4"/>
</dbReference>
<proteinExistence type="predicted"/>
<dbReference type="PANTHER" id="PTHR12558:SF13">
    <property type="entry name" value="CELL DIVISION CYCLE PROTEIN 27 HOMOLOG"/>
    <property type="match status" value="1"/>
</dbReference>
<dbReference type="Proteomes" id="UP000185911">
    <property type="component" value="Unassembled WGS sequence"/>
</dbReference>
<feature type="repeat" description="TPR" evidence="1">
    <location>
        <begin position="642"/>
        <end position="675"/>
    </location>
</feature>
<keyword evidence="2" id="KW-0732">Signal</keyword>
<dbReference type="RefSeq" id="WP_075585882.1">
    <property type="nucleotide sequence ID" value="NZ_MSYM01000008.1"/>
</dbReference>
<feature type="repeat" description="TPR" evidence="1">
    <location>
        <begin position="608"/>
        <end position="641"/>
    </location>
</feature>
<dbReference type="PROSITE" id="PS51257">
    <property type="entry name" value="PROKAR_LIPOPROTEIN"/>
    <property type="match status" value="1"/>
</dbReference>
<keyword evidence="4" id="KW-1185">Reference proteome</keyword>
<dbReference type="STRING" id="81479.RA876_00595"/>
<sequence>MSLKKNQTCAALSALLVSLLLVACSEKPEAMLSSAKDYLAKNDNKAAVIQIKNALQKNPDMPEARFMLGKTLLDSGDAAGAETELRKALALNYPQDPIVPLLANAMLAQGQAKKLTDEFGKTTLTDKPAQGAFLTSLATAYAAQGQAKPAQASLDAALAATPDYAPAKLIQARQKGGQRDFDAALALTEEVIASAPQNFEAWKLKGDLLRYAKDQPTEALAAYRKSVEIKPEFLAGQAALITLLFLQNNFADATTQLEQLKKFNPNHPQTKFLQAHLAYQQKDLKGARDLVQQVLKAVPGNVQALQLAGAVELQLNSPIQAEAYLSKALQAAPGLPLARRLLVTVYLRTGQAAKALATLTPGLSADNVDPALYALAGEVYLQNNDLKKAEEYFTKATQQDPQNARSRTSLALTRLVGGQVDSAFGELENIAASDAGTTADMALISAHLRRQELDKALQAIDGLEKKQPDKPLAANLRGRVLLAKKDVAGARKSFERALQVDALYFPAVASLAGLDLADNKPADAKARFDAVLAKDPKNSQALLALAELSLRTGGSKEDVIKLLDHAVTANPTEVAPRILLIDYYLRNKDFKQATSAAQNATATLPENPDILGALGRAQQASGEFNQALASYNKLSALQPMSPMPYLFMADVHMAMKDKTAAANSLRKALELKPDLQQAQRGSILLDMDGKNIQGALATAKTMQKQDPKGAVGYVLEGDINASQKNWDSAANAYRDGLKQVSSPELAIKLHSVLLAANKPGDADRLATTWQRDNPKDAAFVLYLGDGAINRKDYASAEKLYSTVIKVQPNNAVAYNNLAWVSARLNRDSAIALAEKANTLAPNQPAFMDTLAVLLSDKGDYAKAAELQTKAVALQPQNPVFKLNLAKIHIKGGKKELAKVQLDELAALGDKFGGQKEVAELLKTP</sequence>
<dbReference type="Pfam" id="PF13432">
    <property type="entry name" value="TPR_16"/>
    <property type="match status" value="4"/>
</dbReference>
<dbReference type="InterPro" id="IPR014266">
    <property type="entry name" value="PEP-CTERM_TPR_PrsT"/>
</dbReference>
<dbReference type="InterPro" id="IPR019734">
    <property type="entry name" value="TPR_rpt"/>
</dbReference>
<comment type="caution">
    <text evidence="3">The sequence shown here is derived from an EMBL/GenBank/DDBJ whole genome shotgun (WGS) entry which is preliminary data.</text>
</comment>
<dbReference type="SMART" id="SM00028">
    <property type="entry name" value="TPR"/>
    <property type="match status" value="18"/>
</dbReference>
<dbReference type="PROSITE" id="PS50005">
    <property type="entry name" value="TPR"/>
    <property type="match status" value="5"/>
</dbReference>
<evidence type="ECO:0000313" key="4">
    <source>
        <dbReference type="Proteomes" id="UP000185911"/>
    </source>
</evidence>
<organism evidence="3 4">
    <name type="scientific">Rhodoferax antarcticus ANT.BR</name>
    <dbReference type="NCBI Taxonomy" id="1111071"/>
    <lineage>
        <taxon>Bacteria</taxon>
        <taxon>Pseudomonadati</taxon>
        <taxon>Pseudomonadota</taxon>
        <taxon>Betaproteobacteria</taxon>
        <taxon>Burkholderiales</taxon>
        <taxon>Comamonadaceae</taxon>
        <taxon>Rhodoferax</taxon>
    </lineage>
</organism>
<keyword evidence="3" id="KW-0449">Lipoprotein</keyword>
<dbReference type="NCBIfam" id="TIGR02917">
    <property type="entry name" value="PEP_TPR_lipo"/>
    <property type="match status" value="1"/>
</dbReference>
<feature type="signal peptide" evidence="2">
    <location>
        <begin position="1"/>
        <end position="23"/>
    </location>
</feature>
<dbReference type="Pfam" id="PF13181">
    <property type="entry name" value="TPR_8"/>
    <property type="match status" value="1"/>
</dbReference>
<feature type="chain" id="PRO_5010192222" evidence="2">
    <location>
        <begin position="24"/>
        <end position="924"/>
    </location>
</feature>
<evidence type="ECO:0000256" key="2">
    <source>
        <dbReference type="SAM" id="SignalP"/>
    </source>
</evidence>
<keyword evidence="1" id="KW-0802">TPR repeat</keyword>